<dbReference type="Gene3D" id="3.40.50.2000">
    <property type="entry name" value="Glycogen Phosphorylase B"/>
    <property type="match status" value="1"/>
</dbReference>
<dbReference type="Proteomes" id="UP001139411">
    <property type="component" value="Unassembled WGS sequence"/>
</dbReference>
<keyword evidence="1" id="KW-0328">Glycosyltransferase</keyword>
<reference evidence="1" key="1">
    <citation type="submission" date="2022-01" db="EMBL/GenBank/DDBJ databases">
        <title>Novel species in genus Dyadobacter.</title>
        <authorList>
            <person name="Ma C."/>
        </authorList>
    </citation>
    <scope>NUCLEOTIDE SEQUENCE</scope>
    <source>
        <strain evidence="1">CY357</strain>
    </source>
</reference>
<sequence length="391" mass="44621">MDIVITGQQAWDVEIGSNCKNIALEFSKSHRVLYVNAPLDRITAMRHSADPKIVRRLRVLHKQEDGLEEVEKNLWVLYPDRMIESINWISFDDIFKMFNARNNRIFVDSIARALKRLGFENVIHFNDNDIFRSFYIKDYLKPRLSVYYSRDYMIGVEYWAKHGAKLEPELIAKSDICVANSTYLAAYCKQYNPNTFYVGQGCDLELFNSGIGAAEPADIASIPGPRIGYVGALQNLRLDLELLHYIAVSRPAWQLVLVGPEDDVFKESTLHQFDNVIFTGSKNAETLPAYINSFDVCLNPQLLNQLTIGNYPRKIDEYLALGKPVVATRTNAMDVFSDYVYLAENKEEYIVMIEKALAEDSGAKAEERQAFARSHSWENSVAEIYKAINAL</sequence>
<organism evidence="1 2">
    <name type="scientific">Dyadobacter chenhuakuii</name>
    <dbReference type="NCBI Taxonomy" id="2909339"/>
    <lineage>
        <taxon>Bacteria</taxon>
        <taxon>Pseudomonadati</taxon>
        <taxon>Bacteroidota</taxon>
        <taxon>Cytophagia</taxon>
        <taxon>Cytophagales</taxon>
        <taxon>Spirosomataceae</taxon>
        <taxon>Dyadobacter</taxon>
    </lineage>
</organism>
<dbReference type="GO" id="GO:0016757">
    <property type="term" value="F:glycosyltransferase activity"/>
    <property type="evidence" value="ECO:0007669"/>
    <property type="project" value="UniProtKB-KW"/>
</dbReference>
<accession>A0A9X1QAQ6</accession>
<dbReference type="EC" id="2.4.-.-" evidence="1"/>
<dbReference type="PANTHER" id="PTHR12526">
    <property type="entry name" value="GLYCOSYLTRANSFERASE"/>
    <property type="match status" value="1"/>
</dbReference>
<dbReference type="AlphaFoldDB" id="A0A9X1QAQ6"/>
<dbReference type="PANTHER" id="PTHR12526:SF630">
    <property type="entry name" value="GLYCOSYLTRANSFERASE"/>
    <property type="match status" value="1"/>
</dbReference>
<protein>
    <submittedName>
        <fullName evidence="1">Glycosyltransferase</fullName>
        <ecNumber evidence="1">2.4.-.-</ecNumber>
    </submittedName>
</protein>
<name>A0A9X1QAQ6_9BACT</name>
<dbReference type="Pfam" id="PF13692">
    <property type="entry name" value="Glyco_trans_1_4"/>
    <property type="match status" value="1"/>
</dbReference>
<comment type="caution">
    <text evidence="1">The sequence shown here is derived from an EMBL/GenBank/DDBJ whole genome shotgun (WGS) entry which is preliminary data.</text>
</comment>
<dbReference type="EMBL" id="JAKFFV010000002">
    <property type="protein sequence ID" value="MCF2497022.1"/>
    <property type="molecule type" value="Genomic_DNA"/>
</dbReference>
<evidence type="ECO:0000313" key="2">
    <source>
        <dbReference type="Proteomes" id="UP001139411"/>
    </source>
</evidence>
<gene>
    <name evidence="1" type="ORF">L0661_01800</name>
</gene>
<dbReference type="SUPFAM" id="SSF53756">
    <property type="entry name" value="UDP-Glycosyltransferase/glycogen phosphorylase"/>
    <property type="match status" value="1"/>
</dbReference>
<proteinExistence type="predicted"/>
<evidence type="ECO:0000313" key="1">
    <source>
        <dbReference type="EMBL" id="MCF2497022.1"/>
    </source>
</evidence>
<keyword evidence="1" id="KW-0808">Transferase</keyword>
<dbReference type="RefSeq" id="WP_235176573.1">
    <property type="nucleotide sequence ID" value="NZ_JAKFFV010000002.1"/>
</dbReference>
<dbReference type="Gene3D" id="3.40.50.11010">
    <property type="match status" value="1"/>
</dbReference>